<protein>
    <recommendedName>
        <fullName evidence="11">GPI mannosyltransferase 2</fullName>
        <ecNumber evidence="11">2.4.1.-</ecNumber>
    </recommendedName>
</protein>
<feature type="transmembrane region" description="Helical" evidence="11">
    <location>
        <begin position="224"/>
        <end position="243"/>
    </location>
</feature>
<dbReference type="PANTHER" id="PTHR12468:SF2">
    <property type="entry name" value="GPI MANNOSYLTRANSFERASE 2"/>
    <property type="match status" value="1"/>
</dbReference>
<sequence>NAMVSNSWPIIIIRKCLQSRIQLTLIAIVADQLIVDHHADAYHNETISKHFSSKHGWIEQIILRLMKPFISWDGQYFLTIAMNGHYIDEQMLAFFPLYPLLIRNFATILSLITLPIIQFHWITLIIISAYLINLICFCLSSCLLYELSRHFFINHNDNDNIHNDIMNIVELFIYNPASIFFTACYTESLFTSLTLAALYCLYIGQNSLLASLLFAFSTLTRSNGILSIGYIIFYQICLIWIEFEYKNRKFQQNISTKIFVILKNLFKTFVLMIIIIVPFLLYQYYAYKLFCNNDLITEKISPNWCYNSTFIIPLSYQAIQAKYWNIGFLRYYQWKQLPNFLIAIPILTIILYSSYEYFYTNFQFIQSIFRIDKYHQNVSLLINDHHTSSSSSLMNKRKKIDIMKTKSCLPFVIHSLCLTIFCILFMHIQVANRFLLSSNPWPYWAIFHLENQQKNRFLSSKLKITKYHLKISYRQLWFFSYFILGTVMFANFLPFT</sequence>
<keyword evidence="8 11" id="KW-0256">Endoplasmic reticulum</keyword>
<accession>A0ABQ8J7K3</accession>
<evidence type="ECO:0000256" key="3">
    <source>
        <dbReference type="ARBA" id="ARBA00008698"/>
    </source>
</evidence>
<evidence type="ECO:0000313" key="13">
    <source>
        <dbReference type="Proteomes" id="UP000887458"/>
    </source>
</evidence>
<feature type="transmembrane region" description="Helical" evidence="11">
    <location>
        <begin position="92"/>
        <end position="113"/>
    </location>
</feature>
<name>A0ABQ8J7K3_DERPT</name>
<dbReference type="Proteomes" id="UP000887458">
    <property type="component" value="Unassembled WGS sequence"/>
</dbReference>
<evidence type="ECO:0000256" key="7">
    <source>
        <dbReference type="ARBA" id="ARBA00022692"/>
    </source>
</evidence>
<feature type="transmembrane region" description="Helical" evidence="11">
    <location>
        <begin position="264"/>
        <end position="285"/>
    </location>
</feature>
<dbReference type="EMBL" id="NJHN03000062">
    <property type="protein sequence ID" value="KAH9418533.1"/>
    <property type="molecule type" value="Genomic_DNA"/>
</dbReference>
<evidence type="ECO:0000256" key="8">
    <source>
        <dbReference type="ARBA" id="ARBA00022824"/>
    </source>
</evidence>
<comment type="subcellular location">
    <subcellularLocation>
        <location evidence="1 11">Endoplasmic reticulum membrane</location>
        <topology evidence="1 11">Multi-pass membrane protein</topology>
    </subcellularLocation>
</comment>
<dbReference type="EC" id="2.4.1.-" evidence="11"/>
<evidence type="ECO:0000256" key="2">
    <source>
        <dbReference type="ARBA" id="ARBA00004687"/>
    </source>
</evidence>
<gene>
    <name evidence="12" type="ORF">DERP_003858</name>
</gene>
<comment type="function">
    <text evidence="11">Mannosyltransferase involved in glycosylphosphatidylinositol-anchor biosynthesis.</text>
</comment>
<comment type="caution">
    <text evidence="12">The sequence shown here is derived from an EMBL/GenBank/DDBJ whole genome shotgun (WGS) entry which is preliminary data.</text>
</comment>
<keyword evidence="5 11" id="KW-0328">Glycosyltransferase</keyword>
<proteinExistence type="inferred from homology"/>
<feature type="transmembrane region" description="Helical" evidence="11">
    <location>
        <begin position="119"/>
        <end position="145"/>
    </location>
</feature>
<feature type="transmembrane region" description="Helical" evidence="11">
    <location>
        <begin position="179"/>
        <end position="204"/>
    </location>
</feature>
<dbReference type="Pfam" id="PF04188">
    <property type="entry name" value="Mannosyl_trans2"/>
    <property type="match status" value="1"/>
</dbReference>
<reference evidence="12 13" key="1">
    <citation type="journal article" date="2018" name="J. Allergy Clin. Immunol.">
        <title>High-quality assembly of Dermatophagoides pteronyssinus genome and transcriptome reveals a wide range of novel allergens.</title>
        <authorList>
            <person name="Liu X.Y."/>
            <person name="Yang K.Y."/>
            <person name="Wang M.Q."/>
            <person name="Kwok J.S."/>
            <person name="Zeng X."/>
            <person name="Yang Z."/>
            <person name="Xiao X.J."/>
            <person name="Lau C.P."/>
            <person name="Li Y."/>
            <person name="Huang Z.M."/>
            <person name="Ba J.G."/>
            <person name="Yim A.K."/>
            <person name="Ouyang C.Y."/>
            <person name="Ngai S.M."/>
            <person name="Chan T.F."/>
            <person name="Leung E.L."/>
            <person name="Liu L."/>
            <person name="Liu Z.G."/>
            <person name="Tsui S.K."/>
        </authorList>
    </citation>
    <scope>NUCLEOTIDE SEQUENCE [LARGE SCALE GENOMIC DNA]</scope>
    <source>
        <strain evidence="12">Derp</strain>
    </source>
</reference>
<keyword evidence="7 11" id="KW-0812">Transmembrane</keyword>
<evidence type="ECO:0000256" key="5">
    <source>
        <dbReference type="ARBA" id="ARBA00022676"/>
    </source>
</evidence>
<reference evidence="12 13" key="2">
    <citation type="journal article" date="2022" name="Mol. Biol. Evol.">
        <title>Comparative Genomics Reveals Insights into the Divergent Evolution of Astigmatic Mites and Household Pest Adaptations.</title>
        <authorList>
            <person name="Xiong Q."/>
            <person name="Wan A.T."/>
            <person name="Liu X."/>
            <person name="Fung C.S."/>
            <person name="Xiao X."/>
            <person name="Malainual N."/>
            <person name="Hou J."/>
            <person name="Wang L."/>
            <person name="Wang M."/>
            <person name="Yang K.Y."/>
            <person name="Cui Y."/>
            <person name="Leung E.L."/>
            <person name="Nong W."/>
            <person name="Shin S.K."/>
            <person name="Au S.W."/>
            <person name="Jeong K.Y."/>
            <person name="Chew F.T."/>
            <person name="Hui J.H."/>
            <person name="Leung T.F."/>
            <person name="Tungtrongchitr A."/>
            <person name="Zhong N."/>
            <person name="Liu Z."/>
            <person name="Tsui S.K."/>
        </authorList>
    </citation>
    <scope>NUCLEOTIDE SEQUENCE [LARGE SCALE GENOMIC DNA]</scope>
    <source>
        <strain evidence="12">Derp</strain>
    </source>
</reference>
<evidence type="ECO:0000256" key="4">
    <source>
        <dbReference type="ARBA" id="ARBA00022502"/>
    </source>
</evidence>
<comment type="similarity">
    <text evidence="3 11">Belongs to the PIGV family.</text>
</comment>
<keyword evidence="10 11" id="KW-0472">Membrane</keyword>
<keyword evidence="4 11" id="KW-0337">GPI-anchor biosynthesis</keyword>
<dbReference type="PANTHER" id="PTHR12468">
    <property type="entry name" value="GPI MANNOSYLTRANSFERASE 2"/>
    <property type="match status" value="1"/>
</dbReference>
<evidence type="ECO:0000256" key="6">
    <source>
        <dbReference type="ARBA" id="ARBA00022679"/>
    </source>
</evidence>
<comment type="pathway">
    <text evidence="2 11">Glycolipid biosynthesis; glycosylphosphatidylinositol-anchor biosynthesis.</text>
</comment>
<evidence type="ECO:0000256" key="10">
    <source>
        <dbReference type="ARBA" id="ARBA00023136"/>
    </source>
</evidence>
<feature type="transmembrane region" description="Helical" evidence="11">
    <location>
        <begin position="476"/>
        <end position="495"/>
    </location>
</feature>
<evidence type="ECO:0000256" key="11">
    <source>
        <dbReference type="RuleBase" id="RU363112"/>
    </source>
</evidence>
<keyword evidence="13" id="KW-1185">Reference proteome</keyword>
<evidence type="ECO:0000256" key="1">
    <source>
        <dbReference type="ARBA" id="ARBA00004477"/>
    </source>
</evidence>
<feature type="transmembrane region" description="Helical" evidence="11">
    <location>
        <begin position="340"/>
        <end position="360"/>
    </location>
</feature>
<organism evidence="12 13">
    <name type="scientific">Dermatophagoides pteronyssinus</name>
    <name type="common">European house dust mite</name>
    <dbReference type="NCBI Taxonomy" id="6956"/>
    <lineage>
        <taxon>Eukaryota</taxon>
        <taxon>Metazoa</taxon>
        <taxon>Ecdysozoa</taxon>
        <taxon>Arthropoda</taxon>
        <taxon>Chelicerata</taxon>
        <taxon>Arachnida</taxon>
        <taxon>Acari</taxon>
        <taxon>Acariformes</taxon>
        <taxon>Sarcoptiformes</taxon>
        <taxon>Astigmata</taxon>
        <taxon>Psoroptidia</taxon>
        <taxon>Analgoidea</taxon>
        <taxon>Pyroglyphidae</taxon>
        <taxon>Dermatophagoidinae</taxon>
        <taxon>Dermatophagoides</taxon>
    </lineage>
</organism>
<keyword evidence="9 11" id="KW-1133">Transmembrane helix</keyword>
<keyword evidence="6 11" id="KW-0808">Transferase</keyword>
<evidence type="ECO:0000313" key="12">
    <source>
        <dbReference type="EMBL" id="KAH9418533.1"/>
    </source>
</evidence>
<evidence type="ECO:0000256" key="9">
    <source>
        <dbReference type="ARBA" id="ARBA00022989"/>
    </source>
</evidence>
<feature type="non-terminal residue" evidence="12">
    <location>
        <position position="1"/>
    </location>
</feature>
<feature type="transmembrane region" description="Helical" evidence="11">
    <location>
        <begin position="407"/>
        <end position="428"/>
    </location>
</feature>
<dbReference type="InterPro" id="IPR007315">
    <property type="entry name" value="PIG-V/Gpi18"/>
</dbReference>